<evidence type="ECO:0000313" key="2">
    <source>
        <dbReference type="EMBL" id="EPC59515.1"/>
    </source>
</evidence>
<protein>
    <submittedName>
        <fullName evidence="2">Uncharacterized protein</fullName>
    </submittedName>
</protein>
<name>A0A829GM08_LACPA</name>
<accession>A0A829GM08</accession>
<sequence>MSENPDIVQVKLDQESPSRQPLPASKTLQIRVNNRETVVIYNHIQGYILDALLKAVFPDAH</sequence>
<feature type="region of interest" description="Disordered" evidence="1">
    <location>
        <begin position="1"/>
        <end position="22"/>
    </location>
</feature>
<dbReference type="EMBL" id="ANJW01000008">
    <property type="protein sequence ID" value="EPC59515.1"/>
    <property type="molecule type" value="Genomic_DNA"/>
</dbReference>
<dbReference type="AlphaFoldDB" id="A0A829GM08"/>
<organism evidence="2 3">
    <name type="scientific">Lacticaseibacillus paracasei subsp. paracasei Lpp123</name>
    <dbReference type="NCBI Taxonomy" id="1256201"/>
    <lineage>
        <taxon>Bacteria</taxon>
        <taxon>Bacillati</taxon>
        <taxon>Bacillota</taxon>
        <taxon>Bacilli</taxon>
        <taxon>Lactobacillales</taxon>
        <taxon>Lactobacillaceae</taxon>
        <taxon>Lacticaseibacillus</taxon>
    </lineage>
</organism>
<evidence type="ECO:0000256" key="1">
    <source>
        <dbReference type="SAM" id="MobiDB-lite"/>
    </source>
</evidence>
<gene>
    <name evidence="2" type="ORF">Lpp123_00105</name>
</gene>
<evidence type="ECO:0000313" key="3">
    <source>
        <dbReference type="Proteomes" id="UP000014316"/>
    </source>
</evidence>
<proteinExistence type="predicted"/>
<comment type="caution">
    <text evidence="2">The sequence shown here is derived from an EMBL/GenBank/DDBJ whole genome shotgun (WGS) entry which is preliminary data.</text>
</comment>
<reference evidence="2 3" key="1">
    <citation type="journal article" date="2013" name="PLoS ONE">
        <title>Lactobacillus paracasei comparative genomics: towards species pan-genome definition and exploitation of diversity.</title>
        <authorList>
            <person name="Smokvina T."/>
            <person name="Wels M."/>
            <person name="Polka J."/>
            <person name="Chervaux C."/>
            <person name="Brisse S."/>
            <person name="Boekhorst J."/>
            <person name="van Hylckama Vlieg J.E."/>
            <person name="Siezen R.J."/>
        </authorList>
    </citation>
    <scope>NUCLEOTIDE SEQUENCE [LARGE SCALE GENOMIC DNA]</scope>
    <source>
        <strain evidence="2 3">Lpp123</strain>
    </source>
</reference>
<dbReference type="Proteomes" id="UP000014316">
    <property type="component" value="Unassembled WGS sequence"/>
</dbReference>